<dbReference type="Proteomes" id="UP000283429">
    <property type="component" value="Unassembled WGS sequence"/>
</dbReference>
<dbReference type="GeneID" id="60061218"/>
<evidence type="ECO:0000313" key="3">
    <source>
        <dbReference type="EMBL" id="RHD78882.1"/>
    </source>
</evidence>
<dbReference type="InterPro" id="IPR005097">
    <property type="entry name" value="Sacchrp_dh_NADP-bd"/>
</dbReference>
<name>A0A414H6I4_PHOVU</name>
<accession>A0A414H6I4</accession>
<evidence type="ECO:0000259" key="1">
    <source>
        <dbReference type="Pfam" id="PF03435"/>
    </source>
</evidence>
<dbReference type="EMBL" id="RWHZ01000022">
    <property type="protein sequence ID" value="TSE48811.1"/>
    <property type="molecule type" value="Genomic_DNA"/>
</dbReference>
<dbReference type="Proteomes" id="UP000408523">
    <property type="component" value="Unassembled WGS sequence"/>
</dbReference>
<reference evidence="3 5" key="1">
    <citation type="submission" date="2018-08" db="EMBL/GenBank/DDBJ databases">
        <title>A genome reference for cultivated species of the human gut microbiota.</title>
        <authorList>
            <person name="Zou Y."/>
            <person name="Xue W."/>
            <person name="Luo G."/>
        </authorList>
    </citation>
    <scope>NUCLEOTIDE SEQUENCE [LARGE SCALE GENOMIC DNA]</scope>
    <source>
        <strain evidence="3 5">AM30-40</strain>
    </source>
</reference>
<organism evidence="3 5">
    <name type="scientific">Phocaeicola vulgatus</name>
    <name type="common">Bacteroides vulgatus</name>
    <dbReference type="NCBI Taxonomy" id="821"/>
    <lineage>
        <taxon>Bacteria</taxon>
        <taxon>Pseudomonadati</taxon>
        <taxon>Bacteroidota</taxon>
        <taxon>Bacteroidia</taxon>
        <taxon>Bacteroidales</taxon>
        <taxon>Bacteroidaceae</taxon>
        <taxon>Phocaeicola</taxon>
    </lineage>
</organism>
<dbReference type="PANTHER" id="PTHR43796:SF2">
    <property type="entry name" value="CARBOXYNORSPERMIDINE SYNTHASE"/>
    <property type="match status" value="1"/>
</dbReference>
<keyword evidence="4" id="KW-0560">Oxidoreductase</keyword>
<reference evidence="2" key="3">
    <citation type="submission" date="2023-10" db="EMBL/GenBank/DDBJ databases">
        <title>Genome of Potential pathogenic bacteria in Crohn's disease.</title>
        <authorList>
            <person name="Rodriguez-Palacios A."/>
        </authorList>
    </citation>
    <scope>NUCLEOTIDE SEQUENCE</scope>
    <source>
        <strain evidence="2">CavFT-hAR11</strain>
    </source>
</reference>
<gene>
    <name evidence="4" type="primary">lysDH</name>
    <name evidence="3" type="ORF">DW783_13020</name>
    <name evidence="4" type="ORF">EH214_01966</name>
    <name evidence="2" type="ORF">RVH43_06865</name>
</gene>
<dbReference type="SUPFAM" id="SSF51735">
    <property type="entry name" value="NAD(P)-binding Rossmann-fold domains"/>
    <property type="match status" value="1"/>
</dbReference>
<dbReference type="GO" id="GO:0050303">
    <property type="term" value="F:lysine 6-dehydrogenase activity"/>
    <property type="evidence" value="ECO:0007669"/>
    <property type="project" value="UniProtKB-EC"/>
</dbReference>
<feature type="domain" description="Saccharopine dehydrogenase NADP binding" evidence="1">
    <location>
        <begin position="6"/>
        <end position="100"/>
    </location>
</feature>
<evidence type="ECO:0000313" key="5">
    <source>
        <dbReference type="Proteomes" id="UP000283429"/>
    </source>
</evidence>
<sequence length="360" mass="41047">MSKKKVLVIGGTGIAGQFITDYLLHYHDICELFIASRGIHKISEKKVKFIKMDIHDTQNIESVIKQFDIIILALGPFSCVGTDIYTICLRNHVICVDINDDYGHSGRVLEIKNENITNFRGTIFTGMGLCPGLTTFMLEYAAEQLKKTVLEAELRIYFGAGVVSGTASIINMFEGFKDDLMLLSEREIRRIKPTKYHSDRTFTFDRFHSNMPLIFFSSPEIRTIQRASRFEELQNFDCAFHLQNLPMGIVPLLRKSSFIRKLICKMVNKQQGQLEKNEKNEKSVIVCTYVRNQNSIVKCLLHSDSSFRLTGVFCAVIVLSIIKGCIPIMPGIFTFEDININLHMLNEILKNNNINISIEE</sequence>
<dbReference type="Pfam" id="PF03435">
    <property type="entry name" value="Sacchrp_dh_NADP"/>
    <property type="match status" value="1"/>
</dbReference>
<dbReference type="PANTHER" id="PTHR43796">
    <property type="entry name" value="CARBOXYNORSPERMIDINE SYNTHASE"/>
    <property type="match status" value="1"/>
</dbReference>
<dbReference type="EMBL" id="QSJM01000037">
    <property type="protein sequence ID" value="RHD78882.1"/>
    <property type="molecule type" value="Genomic_DNA"/>
</dbReference>
<evidence type="ECO:0000313" key="4">
    <source>
        <dbReference type="EMBL" id="TSE48811.1"/>
    </source>
</evidence>
<dbReference type="RefSeq" id="WP_004292655.1">
    <property type="nucleotide sequence ID" value="NZ_CAXKYE010000037.1"/>
</dbReference>
<dbReference type="InterPro" id="IPR036291">
    <property type="entry name" value="NAD(P)-bd_dom_sf"/>
</dbReference>
<reference evidence="4 6" key="2">
    <citation type="journal article" date="2019" name="Nat. Commun.">
        <title>Gram positive-like bacteriocins with broad spectrum anti-Bacteroidales activity encoded on mobile elements of the human gut microbiota.</title>
        <authorList>
            <person name="Bechon N."/>
            <person name="Coyne M.J.Jr."/>
            <person name="Laclare-Mceneany V."/>
            <person name="Chatzidaki-Livanis M."/>
            <person name="Ghigo J.-M."/>
            <person name="Comstock L.E."/>
        </authorList>
    </citation>
    <scope>NUCLEOTIDE SEQUENCE [LARGE SCALE GENOMIC DNA]</scope>
    <source>
        <strain evidence="4 6">CL01T12C17</strain>
    </source>
</reference>
<dbReference type="Proteomes" id="UP001181239">
    <property type="component" value="Unassembled WGS sequence"/>
</dbReference>
<dbReference type="Gene3D" id="3.40.50.720">
    <property type="entry name" value="NAD(P)-binding Rossmann-like Domain"/>
    <property type="match status" value="1"/>
</dbReference>
<evidence type="ECO:0000313" key="6">
    <source>
        <dbReference type="Proteomes" id="UP000408523"/>
    </source>
</evidence>
<comment type="caution">
    <text evidence="3">The sequence shown here is derived from an EMBL/GenBank/DDBJ whole genome shotgun (WGS) entry which is preliminary data.</text>
</comment>
<dbReference type="EMBL" id="JAWDET010000006">
    <property type="protein sequence ID" value="MDU0240354.1"/>
    <property type="molecule type" value="Genomic_DNA"/>
</dbReference>
<dbReference type="EC" id="1.4.1.18" evidence="4"/>
<protein>
    <submittedName>
        <fullName evidence="4">Lysine 6-dehydrogenase</fullName>
        <ecNumber evidence="4">1.4.1.18</ecNumber>
    </submittedName>
    <submittedName>
        <fullName evidence="3">NAD-dependent epimerase/dehydratase family protein</fullName>
    </submittedName>
    <submittedName>
        <fullName evidence="2">Saccharopine dehydrogenase NADP-binding domain-containing protein</fullName>
    </submittedName>
</protein>
<dbReference type="AlphaFoldDB" id="A0A414H6I4"/>
<proteinExistence type="predicted"/>
<evidence type="ECO:0000313" key="2">
    <source>
        <dbReference type="EMBL" id="MDU0240354.1"/>
    </source>
</evidence>